<feature type="transmembrane region" description="Helical" evidence="2">
    <location>
        <begin position="25"/>
        <end position="50"/>
    </location>
</feature>
<comment type="caution">
    <text evidence="3">The sequence shown here is derived from an EMBL/GenBank/DDBJ whole genome shotgun (WGS) entry which is preliminary data.</text>
</comment>
<keyword evidence="2" id="KW-0812">Transmembrane</keyword>
<proteinExistence type="predicted"/>
<feature type="region of interest" description="Disordered" evidence="1">
    <location>
        <begin position="1"/>
        <end position="23"/>
    </location>
</feature>
<gene>
    <name evidence="3" type="ORF">M1L60_04630</name>
</gene>
<organism evidence="3 4">
    <name type="scientific">Paractinoplanes aksuensis</name>
    <dbReference type="NCBI Taxonomy" id="2939490"/>
    <lineage>
        <taxon>Bacteria</taxon>
        <taxon>Bacillati</taxon>
        <taxon>Actinomycetota</taxon>
        <taxon>Actinomycetes</taxon>
        <taxon>Micromonosporales</taxon>
        <taxon>Micromonosporaceae</taxon>
        <taxon>Paractinoplanes</taxon>
    </lineage>
</organism>
<dbReference type="EMBL" id="JAMYJR010000003">
    <property type="protein sequence ID" value="MCO8269877.1"/>
    <property type="molecule type" value="Genomic_DNA"/>
</dbReference>
<feature type="compositionally biased region" description="Acidic residues" evidence="1">
    <location>
        <begin position="1"/>
        <end position="10"/>
    </location>
</feature>
<evidence type="ECO:0000313" key="3">
    <source>
        <dbReference type="EMBL" id="MCO8269877.1"/>
    </source>
</evidence>
<accession>A0ABT1DGC8</accession>
<name>A0ABT1DGC8_9ACTN</name>
<keyword evidence="4" id="KW-1185">Reference proteome</keyword>
<evidence type="ECO:0000313" key="4">
    <source>
        <dbReference type="Proteomes" id="UP001523369"/>
    </source>
</evidence>
<evidence type="ECO:0000256" key="1">
    <source>
        <dbReference type="SAM" id="MobiDB-lite"/>
    </source>
</evidence>
<sequence>MDDPGDDSEWPFESSDASPSTRRGWPWVIGLILVVMLVCGVGILALNAWVGHKLDESAASTGPR</sequence>
<reference evidence="3 4" key="1">
    <citation type="submission" date="2022-06" db="EMBL/GenBank/DDBJ databases">
        <title>New Species of the Genus Actinoplanes, ActinopZanes ferrugineus.</title>
        <authorList>
            <person name="Ding P."/>
        </authorList>
    </citation>
    <scope>NUCLEOTIDE SEQUENCE [LARGE SCALE GENOMIC DNA]</scope>
    <source>
        <strain evidence="3 4">TRM88003</strain>
    </source>
</reference>
<protein>
    <submittedName>
        <fullName evidence="3">Uncharacterized protein</fullName>
    </submittedName>
</protein>
<keyword evidence="2" id="KW-0472">Membrane</keyword>
<dbReference type="RefSeq" id="WP_253236018.1">
    <property type="nucleotide sequence ID" value="NZ_JAMYJR010000003.1"/>
</dbReference>
<dbReference type="Proteomes" id="UP001523369">
    <property type="component" value="Unassembled WGS sequence"/>
</dbReference>
<keyword evidence="2" id="KW-1133">Transmembrane helix</keyword>
<evidence type="ECO:0000256" key="2">
    <source>
        <dbReference type="SAM" id="Phobius"/>
    </source>
</evidence>